<keyword evidence="1" id="KW-0732">Signal</keyword>
<dbReference type="RefSeq" id="WP_282334845.1">
    <property type="nucleotide sequence ID" value="NZ_JASBRG010000007.1"/>
</dbReference>
<gene>
    <name evidence="2" type="ORF">QJ048_13195</name>
</gene>
<sequence>MLHTVYSRKIICLVLFTFICAALHAQHNKKPVSTKDSLDGAFDVSDYLIEAHGFIPVPIIITEPAIGGFGGGVVPIFINSQHPYVDSVKGKQVITPVAPSITGGLAFYTINNTWLTGAFRSGTFIKSRIKYLAFGAYGNINMSFYRTLPSVGEKKFEFNMKMIPVLLQATKRIGFSHWYAGLRYLFLKTDVEYTGNHLLPPDFVSSKEYSSIVSQLGGVVELDNRDNTFTPNKGFKVHFDARRSDNIFGSDYDFWHLNYYMYAYKTISKKLVGGWRVDGQQSFGDQPFYLKPYIDMRGVPTARYQGNADLLTELEARWDFYKRWSIMLYGGTGKAFDEWKDFGSSTLVYTYGTGFRYLMARKFGLRMGVDVAFSNSDWAYYIVFGSNWLK</sequence>
<protein>
    <submittedName>
        <fullName evidence="2">BamA/TamA family outer membrane protein</fullName>
    </submittedName>
</protein>
<dbReference type="EMBL" id="JASBRG010000007">
    <property type="protein sequence ID" value="MDI3320740.1"/>
    <property type="molecule type" value="Genomic_DNA"/>
</dbReference>
<comment type="caution">
    <text evidence="2">The sequence shown here is derived from an EMBL/GenBank/DDBJ whole genome shotgun (WGS) entry which is preliminary data.</text>
</comment>
<dbReference type="Proteomes" id="UP001226434">
    <property type="component" value="Unassembled WGS sequence"/>
</dbReference>
<proteinExistence type="predicted"/>
<accession>A0ABT6RDZ2</accession>
<name>A0ABT6RDZ2_9BACT</name>
<feature type="chain" id="PRO_5045570680" evidence="1">
    <location>
        <begin position="26"/>
        <end position="390"/>
    </location>
</feature>
<evidence type="ECO:0000313" key="3">
    <source>
        <dbReference type="Proteomes" id="UP001226434"/>
    </source>
</evidence>
<organism evidence="2 3">
    <name type="scientific">Pinibacter soli</name>
    <dbReference type="NCBI Taxonomy" id="3044211"/>
    <lineage>
        <taxon>Bacteria</taxon>
        <taxon>Pseudomonadati</taxon>
        <taxon>Bacteroidota</taxon>
        <taxon>Chitinophagia</taxon>
        <taxon>Chitinophagales</taxon>
        <taxon>Chitinophagaceae</taxon>
        <taxon>Pinibacter</taxon>
    </lineage>
</organism>
<keyword evidence="3" id="KW-1185">Reference proteome</keyword>
<evidence type="ECO:0000313" key="2">
    <source>
        <dbReference type="EMBL" id="MDI3320740.1"/>
    </source>
</evidence>
<dbReference type="Gene3D" id="2.40.160.50">
    <property type="entry name" value="membrane protein fhac: a member of the omp85/tpsb transporter family"/>
    <property type="match status" value="1"/>
</dbReference>
<feature type="signal peptide" evidence="1">
    <location>
        <begin position="1"/>
        <end position="25"/>
    </location>
</feature>
<reference evidence="2 3" key="1">
    <citation type="submission" date="2023-05" db="EMBL/GenBank/DDBJ databases">
        <title>Genome sequence of Pinibacter sp. MAH-24.</title>
        <authorList>
            <person name="Huq M.A."/>
        </authorList>
    </citation>
    <scope>NUCLEOTIDE SEQUENCE [LARGE SCALE GENOMIC DNA]</scope>
    <source>
        <strain evidence="2 3">MAH-24</strain>
    </source>
</reference>
<evidence type="ECO:0000256" key="1">
    <source>
        <dbReference type="SAM" id="SignalP"/>
    </source>
</evidence>